<dbReference type="PANTHER" id="PTHR12526">
    <property type="entry name" value="GLYCOSYLTRANSFERASE"/>
    <property type="match status" value="1"/>
</dbReference>
<evidence type="ECO:0000313" key="4">
    <source>
        <dbReference type="Proteomes" id="UP000334990"/>
    </source>
</evidence>
<dbReference type="OrthoDB" id="9815351at2"/>
<dbReference type="Gene3D" id="3.40.50.2000">
    <property type="entry name" value="Glycogen Phosphorylase B"/>
    <property type="match status" value="2"/>
</dbReference>
<evidence type="ECO:0000256" key="2">
    <source>
        <dbReference type="ARBA" id="ARBA00022679"/>
    </source>
</evidence>
<dbReference type="RefSeq" id="WP_155339507.1">
    <property type="nucleotide sequence ID" value="NZ_BAAABN010000014.1"/>
</dbReference>
<organism evidence="3 4">
    <name type="scientific">Acrocarpospora corrugata</name>
    <dbReference type="NCBI Taxonomy" id="35763"/>
    <lineage>
        <taxon>Bacteria</taxon>
        <taxon>Bacillati</taxon>
        <taxon>Actinomycetota</taxon>
        <taxon>Actinomycetes</taxon>
        <taxon>Streptosporangiales</taxon>
        <taxon>Streptosporangiaceae</taxon>
        <taxon>Acrocarpospora</taxon>
    </lineage>
</organism>
<keyword evidence="2" id="KW-0808">Transferase</keyword>
<dbReference type="PANTHER" id="PTHR12526:SF510">
    <property type="entry name" value="D-INOSITOL 3-PHOSPHATE GLYCOSYLTRANSFERASE"/>
    <property type="match status" value="1"/>
</dbReference>
<name>A0A5M3W3I7_9ACTN</name>
<reference evidence="3 4" key="1">
    <citation type="submission" date="2019-10" db="EMBL/GenBank/DDBJ databases">
        <title>Whole genome shotgun sequence of Acrocarpospora corrugata NBRC 13972.</title>
        <authorList>
            <person name="Ichikawa N."/>
            <person name="Kimura A."/>
            <person name="Kitahashi Y."/>
            <person name="Komaki H."/>
            <person name="Oguchi A."/>
        </authorList>
    </citation>
    <scope>NUCLEOTIDE SEQUENCE [LARGE SCALE GENOMIC DNA]</scope>
    <source>
        <strain evidence="3 4">NBRC 13972</strain>
    </source>
</reference>
<dbReference type="Proteomes" id="UP000334990">
    <property type="component" value="Unassembled WGS sequence"/>
</dbReference>
<dbReference type="GO" id="GO:0016757">
    <property type="term" value="F:glycosyltransferase activity"/>
    <property type="evidence" value="ECO:0007669"/>
    <property type="project" value="UniProtKB-KW"/>
</dbReference>
<proteinExistence type="predicted"/>
<evidence type="ECO:0008006" key="5">
    <source>
        <dbReference type="Google" id="ProtNLM"/>
    </source>
</evidence>
<comment type="caution">
    <text evidence="3">The sequence shown here is derived from an EMBL/GenBank/DDBJ whole genome shotgun (WGS) entry which is preliminary data.</text>
</comment>
<gene>
    <name evidence="3" type="ORF">Acor_54000</name>
</gene>
<keyword evidence="1" id="KW-0328">Glycosyltransferase</keyword>
<evidence type="ECO:0000313" key="3">
    <source>
        <dbReference type="EMBL" id="GES03334.1"/>
    </source>
</evidence>
<keyword evidence="4" id="KW-1185">Reference proteome</keyword>
<protein>
    <recommendedName>
        <fullName evidence="5">Glycosyl transferase</fullName>
    </recommendedName>
</protein>
<dbReference type="CDD" id="cd03801">
    <property type="entry name" value="GT4_PimA-like"/>
    <property type="match status" value="1"/>
</dbReference>
<dbReference type="EMBL" id="BLAD01000067">
    <property type="protein sequence ID" value="GES03334.1"/>
    <property type="molecule type" value="Genomic_DNA"/>
</dbReference>
<accession>A0A5M3W3I7</accession>
<sequence length="361" mass="39777">MKVCVGTVTRHPEDARIMHRQIRALLDAGHEVTYVAPFTHCNVTPAPELRAIDVPRAVGLHRARALRAARTALRRGAKDADLLLVHDLDLLLALPRRRPPTVWDVHEDMAARLDGRTLPRLVRRLEARAERRLHLILAEESSRFGLDHPVVPNHTYVPDTLAKRPDENRIVAIGRLGETRGAADLIEVARLLRPYGIRLDLIGPADPHIRPLLRDAQRSGLLDWFGYVPNRHALRMAEGALAGLSLLHDVPAHQDSLPTKVIEYLARGVPVISTPLPRAVETLNGNGVIVPFGDPEAAAQAVLDLKADPARRATISAQGHAEARARYHWPDRAGAFVAHLETWAGAPSLVASRSHRRAVPA</sequence>
<evidence type="ECO:0000256" key="1">
    <source>
        <dbReference type="ARBA" id="ARBA00022676"/>
    </source>
</evidence>
<dbReference type="SUPFAM" id="SSF53756">
    <property type="entry name" value="UDP-Glycosyltransferase/glycogen phosphorylase"/>
    <property type="match status" value="1"/>
</dbReference>
<dbReference type="AlphaFoldDB" id="A0A5M3W3I7"/>
<dbReference type="Pfam" id="PF13692">
    <property type="entry name" value="Glyco_trans_1_4"/>
    <property type="match status" value="1"/>
</dbReference>